<reference evidence="2 3" key="1">
    <citation type="submission" date="2019-12" db="EMBL/GenBank/DDBJ databases">
        <authorList>
            <person name="Kim Y.S."/>
        </authorList>
    </citation>
    <scope>NUCLEOTIDE SEQUENCE [LARGE SCALE GENOMIC DNA]</scope>
    <source>
        <strain evidence="2 3">GA093</strain>
    </source>
</reference>
<dbReference type="Proteomes" id="UP000471501">
    <property type="component" value="Unassembled WGS sequence"/>
</dbReference>
<sequence>MLRGTLYYIFFSFVISTAFYSTVYGQTKLSIDDKLLQDSIYKSNKKKVLNFSMKEFDALFFEYFEKKNDASLIMTKPQFYNYTVQIATFSDRLAALYPEQKQVAEENKARWLSESYEDYLEYKASQKK</sequence>
<protein>
    <submittedName>
        <fullName evidence="2">Uncharacterized protein</fullName>
    </submittedName>
</protein>
<keyword evidence="1" id="KW-1133">Transmembrane helix</keyword>
<name>A0A6I4NIV3_9FLAO</name>
<dbReference type="AlphaFoldDB" id="A0A6I4NIV3"/>
<proteinExistence type="predicted"/>
<feature type="transmembrane region" description="Helical" evidence="1">
    <location>
        <begin position="6"/>
        <end position="25"/>
    </location>
</feature>
<accession>A0A6I4NIV3</accession>
<keyword evidence="3" id="KW-1185">Reference proteome</keyword>
<comment type="caution">
    <text evidence="2">The sequence shown here is derived from an EMBL/GenBank/DDBJ whole genome shotgun (WGS) entry which is preliminary data.</text>
</comment>
<dbReference type="EMBL" id="WSTB01000004">
    <property type="protein sequence ID" value="MWB94298.1"/>
    <property type="molecule type" value="Genomic_DNA"/>
</dbReference>
<evidence type="ECO:0000313" key="2">
    <source>
        <dbReference type="EMBL" id="MWB94298.1"/>
    </source>
</evidence>
<dbReference type="RefSeq" id="WP_160374305.1">
    <property type="nucleotide sequence ID" value="NZ_WSTB01000004.1"/>
</dbReference>
<organism evidence="2 3">
    <name type="scientific">Flavobacterium hydrocarbonoxydans</name>
    <dbReference type="NCBI Taxonomy" id="2683249"/>
    <lineage>
        <taxon>Bacteria</taxon>
        <taxon>Pseudomonadati</taxon>
        <taxon>Bacteroidota</taxon>
        <taxon>Flavobacteriia</taxon>
        <taxon>Flavobacteriales</taxon>
        <taxon>Flavobacteriaceae</taxon>
        <taxon>Flavobacterium</taxon>
    </lineage>
</organism>
<evidence type="ECO:0000256" key="1">
    <source>
        <dbReference type="SAM" id="Phobius"/>
    </source>
</evidence>
<evidence type="ECO:0000313" key="3">
    <source>
        <dbReference type="Proteomes" id="UP000471501"/>
    </source>
</evidence>
<keyword evidence="1" id="KW-0472">Membrane</keyword>
<gene>
    <name evidence="2" type="ORF">GON26_07985</name>
</gene>
<keyword evidence="1" id="KW-0812">Transmembrane</keyword>